<dbReference type="RefSeq" id="WP_130481286.1">
    <property type="nucleotide sequence ID" value="NZ_SGWV01000008.1"/>
</dbReference>
<proteinExistence type="predicted"/>
<accession>A0A4Q7LQ00</accession>
<organism evidence="2 3">
    <name type="scientific">Sphaerotilus mobilis</name>
    <dbReference type="NCBI Taxonomy" id="47994"/>
    <lineage>
        <taxon>Bacteria</taxon>
        <taxon>Pseudomonadati</taxon>
        <taxon>Pseudomonadota</taxon>
        <taxon>Betaproteobacteria</taxon>
        <taxon>Burkholderiales</taxon>
        <taxon>Sphaerotilaceae</taxon>
        <taxon>Sphaerotilus</taxon>
    </lineage>
</organism>
<dbReference type="AlphaFoldDB" id="A0A4Q7LQ00"/>
<sequence length="396" mass="43300">MSDRALNPACHAAAAAASADAFAVVSHDIGRDFARHGLPLPGGLARSGDPMWCGWLAGQALFGLRPWPADERTRRWLHLRLQASLRGEAFEPCRVTPHLVGRIDASHCPVTRRRLDTAALTEPARTPHPDDARLVTLDRRQGVDAGLLVMLSRRAAAVLDSHDLDDLSDRSVAIEGLDTAQRERLAALLGYVTPMSHPEAAVRPLRVLPPNRLQLAQPVQALQALLSRLLLRSGWTARLQGWQALLPHAAQRDALQRFFLALLARVLEAGHAADPLQRRWAIEDAWRDPEVLRLWTRLALQLDAASCTALIERAIARGLCDTAVLCHPDADTPAPQRPVRLLPPLHPSVRTAARTTARPLARPLARSTPAVGRPPLPRSTGLRLAHPVQLSLPWAA</sequence>
<evidence type="ECO:0000313" key="2">
    <source>
        <dbReference type="EMBL" id="RZS56865.1"/>
    </source>
</evidence>
<reference evidence="2 3" key="1">
    <citation type="submission" date="2019-02" db="EMBL/GenBank/DDBJ databases">
        <title>Genomic Encyclopedia of Type Strains, Phase IV (KMG-IV): sequencing the most valuable type-strain genomes for metagenomic binning, comparative biology and taxonomic classification.</title>
        <authorList>
            <person name="Goeker M."/>
        </authorList>
    </citation>
    <scope>NUCLEOTIDE SEQUENCE [LARGE SCALE GENOMIC DNA]</scope>
    <source>
        <strain evidence="2 3">DSM 10617</strain>
    </source>
</reference>
<name>A0A4Q7LQ00_9BURK</name>
<evidence type="ECO:0000256" key="1">
    <source>
        <dbReference type="SAM" id="MobiDB-lite"/>
    </source>
</evidence>
<feature type="compositionally biased region" description="Low complexity" evidence="1">
    <location>
        <begin position="352"/>
        <end position="370"/>
    </location>
</feature>
<dbReference type="EMBL" id="SGWV01000008">
    <property type="protein sequence ID" value="RZS56865.1"/>
    <property type="molecule type" value="Genomic_DNA"/>
</dbReference>
<feature type="region of interest" description="Disordered" evidence="1">
    <location>
        <begin position="352"/>
        <end position="382"/>
    </location>
</feature>
<keyword evidence="3" id="KW-1185">Reference proteome</keyword>
<comment type="caution">
    <text evidence="2">The sequence shown here is derived from an EMBL/GenBank/DDBJ whole genome shotgun (WGS) entry which is preliminary data.</text>
</comment>
<gene>
    <name evidence="2" type="ORF">EV685_1420</name>
</gene>
<protein>
    <submittedName>
        <fullName evidence="2">Uncharacterized protein</fullName>
    </submittedName>
</protein>
<dbReference type="OrthoDB" id="9129493at2"/>
<dbReference type="Proteomes" id="UP000293433">
    <property type="component" value="Unassembled WGS sequence"/>
</dbReference>
<evidence type="ECO:0000313" key="3">
    <source>
        <dbReference type="Proteomes" id="UP000293433"/>
    </source>
</evidence>